<dbReference type="InterPro" id="IPR023347">
    <property type="entry name" value="Lysozyme_dom_sf"/>
</dbReference>
<dbReference type="PROSITE" id="PS00018">
    <property type="entry name" value="EF_HAND_1"/>
    <property type="match status" value="1"/>
</dbReference>
<evidence type="ECO:0000256" key="1">
    <source>
        <dbReference type="ARBA" id="ARBA00022529"/>
    </source>
</evidence>
<dbReference type="InterPro" id="IPR018247">
    <property type="entry name" value="EF_Hand_1_Ca_BS"/>
</dbReference>
<keyword evidence="2" id="KW-0081">Bacteriolytic enzyme</keyword>
<organism evidence="3 4">
    <name type="scientific">Pseudomonas fluorescens</name>
    <dbReference type="NCBI Taxonomy" id="294"/>
    <lineage>
        <taxon>Bacteria</taxon>
        <taxon>Pseudomonadati</taxon>
        <taxon>Pseudomonadota</taxon>
        <taxon>Gammaproteobacteria</taxon>
        <taxon>Pseudomonadales</taxon>
        <taxon>Pseudomonadaceae</taxon>
        <taxon>Pseudomonas</taxon>
    </lineage>
</organism>
<evidence type="ECO:0000256" key="2">
    <source>
        <dbReference type="ARBA" id="ARBA00022638"/>
    </source>
</evidence>
<protein>
    <recommendedName>
        <fullName evidence="5">EF-hand domain-containing protein</fullName>
    </recommendedName>
</protein>
<evidence type="ECO:0000313" key="3">
    <source>
        <dbReference type="EMBL" id="VVO36423.1"/>
    </source>
</evidence>
<dbReference type="GO" id="GO:0003796">
    <property type="term" value="F:lysozyme activity"/>
    <property type="evidence" value="ECO:0007669"/>
    <property type="project" value="InterPro"/>
</dbReference>
<proteinExistence type="predicted"/>
<name>A0A5E7FGL1_PSEFL</name>
<dbReference type="EMBL" id="CABVHQ010000089">
    <property type="protein sequence ID" value="VVO36423.1"/>
    <property type="molecule type" value="Genomic_DNA"/>
</dbReference>
<keyword evidence="1" id="KW-0929">Antimicrobial</keyword>
<gene>
    <name evidence="3" type="ORF">PS691_05357</name>
</gene>
<accession>A0A5E7FGL1</accession>
<dbReference type="GO" id="GO:0031640">
    <property type="term" value="P:killing of cells of another organism"/>
    <property type="evidence" value="ECO:0007669"/>
    <property type="project" value="UniProtKB-KW"/>
</dbReference>
<dbReference type="Gene3D" id="1.10.530.40">
    <property type="match status" value="1"/>
</dbReference>
<evidence type="ECO:0000313" key="4">
    <source>
        <dbReference type="Proteomes" id="UP000337909"/>
    </source>
</evidence>
<dbReference type="Proteomes" id="UP000337909">
    <property type="component" value="Unassembled WGS sequence"/>
</dbReference>
<dbReference type="GO" id="GO:0042742">
    <property type="term" value="P:defense response to bacterium"/>
    <property type="evidence" value="ECO:0007669"/>
    <property type="project" value="UniProtKB-KW"/>
</dbReference>
<sequence length="537" mass="60649">MHFKSLQGALEPLAHDRVVVLDQPLAIKAGELIGHLGLYQDGGAERPEKKLHLEVFSGDDVDIFIEASRAWAQRLPADSKTWLKLAKGTAVVAHRDTYSAKQPPTLSAAANTLSAADLLVPKSLLDGLPAERKITVPATADRRAYTWYRLDGLLHDADNNLLDGWVREEVGVTPWVNTWSWEGYDLIYNYELPRRMLASFLRAVDHFSEMELERYGPMADEADKGPLKSRLYDIIDRNRDGKMTAKELQAAISLPAHAQSISQLIIYAESEWYYRAQKWDPLDEILGHSGSTPHLNWLAEKERLEQISWWEEVAMKVGLPADGKVFHFHPVGLATYFNFIDGLKILAGKITFDAEGNDNPGSMHYSRVIHWPGNDLSGVTLGRGYDMGNRTQNEVYAHMTRAGIDDKKAREISLARGLKGVAARDFVTNSKISIGEITKDQQISIFNIIYPDYIERAISNYNKWTLSEIDRVEWVNLDPVIQEVLVDFVYQGFTLGANPMKAGMRNSRAELISYIENTPAISQYEPGRHRVRYLKNN</sequence>
<dbReference type="CDD" id="cd16903">
    <property type="entry name" value="pesticin_lyz-like"/>
    <property type="match status" value="1"/>
</dbReference>
<evidence type="ECO:0008006" key="5">
    <source>
        <dbReference type="Google" id="ProtNLM"/>
    </source>
</evidence>
<dbReference type="AlphaFoldDB" id="A0A5E7FGL1"/>
<reference evidence="3 4" key="1">
    <citation type="submission" date="2019-09" db="EMBL/GenBank/DDBJ databases">
        <authorList>
            <person name="Chandra G."/>
            <person name="Truman W A."/>
        </authorList>
    </citation>
    <scope>NUCLEOTIDE SEQUENCE [LARGE SCALE GENOMIC DNA]</scope>
    <source>
        <strain evidence="3">PS691</strain>
    </source>
</reference>